<proteinExistence type="predicted"/>
<sequence>MTSDDLRERIDTTRPHPARRYNYWLGGKDNYAADRESGDEIAKRWPAIVTAVRENRAFLQRAVRYSAEQLGIRQFLDIGTGLPSADNTHEVAQRADPACRIVYVDNDPLVLAHARALLTSTPEGVTAYIDADLREPAKILRDPGLVGALDLNRPVALLLVAVLHFIPETADPYAIVSTLKDALAPGSLLVLSHGSFDLLPQATVTALTGDHYPGNDHFHARTRVQVERFFDGFDLIQPSPDDLERPPPELGVISDWARAPHDGGPAPEQVSTWGAVARKPRSRGDRSAA</sequence>
<dbReference type="AlphaFoldDB" id="A0A919K2G7"/>
<evidence type="ECO:0008006" key="4">
    <source>
        <dbReference type="Google" id="ProtNLM"/>
    </source>
</evidence>
<accession>A0A919K2G7</accession>
<name>A0A919K2G7_9ACTN</name>
<evidence type="ECO:0000256" key="1">
    <source>
        <dbReference type="SAM" id="MobiDB-lite"/>
    </source>
</evidence>
<dbReference type="InterPro" id="IPR029063">
    <property type="entry name" value="SAM-dependent_MTases_sf"/>
</dbReference>
<protein>
    <recommendedName>
        <fullName evidence="4">S-adenosyl methyltransferase</fullName>
    </recommendedName>
</protein>
<dbReference type="Pfam" id="PF04672">
    <property type="entry name" value="Methyltransf_19"/>
    <property type="match status" value="1"/>
</dbReference>
<dbReference type="InterPro" id="IPR006764">
    <property type="entry name" value="SAM_dep_MeTrfase_SAV2177_type"/>
</dbReference>
<reference evidence="2" key="1">
    <citation type="submission" date="2021-01" db="EMBL/GenBank/DDBJ databases">
        <title>Whole genome shotgun sequence of Actinoplanes rishiriensis NBRC 108556.</title>
        <authorList>
            <person name="Komaki H."/>
            <person name="Tamura T."/>
        </authorList>
    </citation>
    <scope>NUCLEOTIDE SEQUENCE</scope>
    <source>
        <strain evidence="2">NBRC 108556</strain>
    </source>
</reference>
<comment type="caution">
    <text evidence="2">The sequence shown here is derived from an EMBL/GenBank/DDBJ whole genome shotgun (WGS) entry which is preliminary data.</text>
</comment>
<dbReference type="RefSeq" id="WP_203786471.1">
    <property type="nucleotide sequence ID" value="NZ_BOMV01000073.1"/>
</dbReference>
<dbReference type="EMBL" id="BOMV01000073">
    <property type="protein sequence ID" value="GIE99480.1"/>
    <property type="molecule type" value="Genomic_DNA"/>
</dbReference>
<dbReference type="SUPFAM" id="SSF53335">
    <property type="entry name" value="S-adenosyl-L-methionine-dependent methyltransferases"/>
    <property type="match status" value="1"/>
</dbReference>
<dbReference type="PIRSF" id="PIRSF017393">
    <property type="entry name" value="MTase_SAV2177"/>
    <property type="match status" value="1"/>
</dbReference>
<keyword evidence="3" id="KW-1185">Reference proteome</keyword>
<gene>
    <name evidence="2" type="ORF">Ari01nite_69450</name>
</gene>
<evidence type="ECO:0000313" key="2">
    <source>
        <dbReference type="EMBL" id="GIE99480.1"/>
    </source>
</evidence>
<feature type="region of interest" description="Disordered" evidence="1">
    <location>
        <begin position="257"/>
        <end position="289"/>
    </location>
</feature>
<evidence type="ECO:0000313" key="3">
    <source>
        <dbReference type="Proteomes" id="UP000636960"/>
    </source>
</evidence>
<dbReference type="Proteomes" id="UP000636960">
    <property type="component" value="Unassembled WGS sequence"/>
</dbReference>
<dbReference type="Gene3D" id="3.40.50.150">
    <property type="entry name" value="Vaccinia Virus protein VP39"/>
    <property type="match status" value="1"/>
</dbReference>
<organism evidence="2 3">
    <name type="scientific">Paractinoplanes rishiriensis</name>
    <dbReference type="NCBI Taxonomy" id="1050105"/>
    <lineage>
        <taxon>Bacteria</taxon>
        <taxon>Bacillati</taxon>
        <taxon>Actinomycetota</taxon>
        <taxon>Actinomycetes</taxon>
        <taxon>Micromonosporales</taxon>
        <taxon>Micromonosporaceae</taxon>
        <taxon>Paractinoplanes</taxon>
    </lineage>
</organism>